<feature type="domain" description="Fumarylacetoacetase-like C-terminal" evidence="3">
    <location>
        <begin position="61"/>
        <end position="255"/>
    </location>
</feature>
<reference evidence="4" key="1">
    <citation type="submission" date="2022-10" db="EMBL/GenBank/DDBJ databases">
        <title>Culturing micro-colonial fungi from biological soil crusts in the Mojave desert and describing Neophaeococcomyces mojavensis, and introducing the new genera and species Taxawa tesnikishii.</title>
        <authorList>
            <person name="Kurbessoian T."/>
            <person name="Stajich J.E."/>
        </authorList>
    </citation>
    <scope>NUCLEOTIDE SEQUENCE</scope>
    <source>
        <strain evidence="4">TK_35</strain>
    </source>
</reference>
<evidence type="ECO:0000256" key="2">
    <source>
        <dbReference type="ARBA" id="ARBA00022723"/>
    </source>
</evidence>
<evidence type="ECO:0000313" key="4">
    <source>
        <dbReference type="EMBL" id="KAJ9634878.1"/>
    </source>
</evidence>
<keyword evidence="5" id="KW-1185">Reference proteome</keyword>
<dbReference type="Pfam" id="PF01557">
    <property type="entry name" value="FAA_hydrolase"/>
    <property type="match status" value="1"/>
</dbReference>
<comment type="caution">
    <text evidence="4">The sequence shown here is derived from an EMBL/GenBank/DDBJ whole genome shotgun (WGS) entry which is preliminary data.</text>
</comment>
<name>A0AA38Y4N1_9EURO</name>
<protein>
    <recommendedName>
        <fullName evidence="3">Fumarylacetoacetase-like C-terminal domain-containing protein</fullName>
    </recommendedName>
</protein>
<dbReference type="Proteomes" id="UP001172681">
    <property type="component" value="Unassembled WGS sequence"/>
</dbReference>
<evidence type="ECO:0000256" key="1">
    <source>
        <dbReference type="ARBA" id="ARBA00010211"/>
    </source>
</evidence>
<sequence length="260" mass="29170">MARFGKLLRFKTASGQVYYGEAQDLPRRTKDALIGARIAVFKTGEEPWSPDFKLSGSTEEIAEMKVGEYPQTFYKPADALAGPFDDIPIHPACQWMDYEVELCVVIGKDCKNVGEDEDVTQYILGYTVGNDVSARWWQMPERSNNQPSAAKSFDKFAPIGPVITSTDIITDPKQLKMRSLVNGEQRQMTQTDDLIFDIPAIIRHFSRGMTIRKGTVIMTGTPSGVAAFMKPPAWLQDGDVVEMELEHVGTIRNKMVFEKH</sequence>
<dbReference type="InterPro" id="IPR036663">
    <property type="entry name" value="Fumarylacetoacetase_C_sf"/>
</dbReference>
<dbReference type="EMBL" id="JAPDRN010000036">
    <property type="protein sequence ID" value="KAJ9634878.1"/>
    <property type="molecule type" value="Genomic_DNA"/>
</dbReference>
<dbReference type="GO" id="GO:0046872">
    <property type="term" value="F:metal ion binding"/>
    <property type="evidence" value="ECO:0007669"/>
    <property type="project" value="UniProtKB-KW"/>
</dbReference>
<dbReference type="Gene3D" id="3.90.850.10">
    <property type="entry name" value="Fumarylacetoacetase-like, C-terminal domain"/>
    <property type="match status" value="1"/>
</dbReference>
<keyword evidence="2" id="KW-0479">Metal-binding</keyword>
<gene>
    <name evidence="4" type="ORF">H2204_006112</name>
</gene>
<dbReference type="FunFam" id="3.90.850.10:FF:000002">
    <property type="entry name" value="2-hydroxyhepta-2,4-diene-1,7-dioate isomerase"/>
    <property type="match status" value="1"/>
</dbReference>
<dbReference type="InterPro" id="IPR011234">
    <property type="entry name" value="Fumarylacetoacetase-like_C"/>
</dbReference>
<evidence type="ECO:0000313" key="5">
    <source>
        <dbReference type="Proteomes" id="UP001172681"/>
    </source>
</evidence>
<evidence type="ECO:0000259" key="3">
    <source>
        <dbReference type="Pfam" id="PF01557"/>
    </source>
</evidence>
<proteinExistence type="inferred from homology"/>
<organism evidence="4 5">
    <name type="scientific">Knufia peltigerae</name>
    <dbReference type="NCBI Taxonomy" id="1002370"/>
    <lineage>
        <taxon>Eukaryota</taxon>
        <taxon>Fungi</taxon>
        <taxon>Dikarya</taxon>
        <taxon>Ascomycota</taxon>
        <taxon>Pezizomycotina</taxon>
        <taxon>Eurotiomycetes</taxon>
        <taxon>Chaetothyriomycetidae</taxon>
        <taxon>Chaetothyriales</taxon>
        <taxon>Trichomeriaceae</taxon>
        <taxon>Knufia</taxon>
    </lineage>
</organism>
<dbReference type="AlphaFoldDB" id="A0AA38Y4N1"/>
<dbReference type="SUPFAM" id="SSF56529">
    <property type="entry name" value="FAH"/>
    <property type="match status" value="1"/>
</dbReference>
<dbReference type="GO" id="GO:0006107">
    <property type="term" value="P:oxaloacetate metabolic process"/>
    <property type="evidence" value="ECO:0007669"/>
    <property type="project" value="UniProtKB-ARBA"/>
</dbReference>
<accession>A0AA38Y4N1</accession>
<dbReference type="PANTHER" id="PTHR11820">
    <property type="entry name" value="ACYLPYRUVASE"/>
    <property type="match status" value="1"/>
</dbReference>
<dbReference type="GO" id="GO:0050163">
    <property type="term" value="F:oxaloacetate tautomerase activity"/>
    <property type="evidence" value="ECO:0007669"/>
    <property type="project" value="UniProtKB-ARBA"/>
</dbReference>
<comment type="similarity">
    <text evidence="1">Belongs to the FAH family.</text>
</comment>